<organism evidence="8 9">
    <name type="scientific">Geodermatophilus nigrescens</name>
    <dbReference type="NCBI Taxonomy" id="1070870"/>
    <lineage>
        <taxon>Bacteria</taxon>
        <taxon>Bacillati</taxon>
        <taxon>Actinomycetota</taxon>
        <taxon>Actinomycetes</taxon>
        <taxon>Geodermatophilales</taxon>
        <taxon>Geodermatophilaceae</taxon>
        <taxon>Geodermatophilus</taxon>
    </lineage>
</organism>
<dbReference type="InterPro" id="IPR050090">
    <property type="entry name" value="Tyrosine_recombinase_XerCD"/>
</dbReference>
<dbReference type="InterPro" id="IPR002104">
    <property type="entry name" value="Integrase_catalytic"/>
</dbReference>
<keyword evidence="3 5" id="KW-0238">DNA-binding</keyword>
<accession>A0A1M5NSI0</accession>
<dbReference type="GO" id="GO:0003677">
    <property type="term" value="F:DNA binding"/>
    <property type="evidence" value="ECO:0007669"/>
    <property type="project" value="UniProtKB-UniRule"/>
</dbReference>
<dbReference type="GO" id="GO:0006310">
    <property type="term" value="P:DNA recombination"/>
    <property type="evidence" value="ECO:0007669"/>
    <property type="project" value="UniProtKB-KW"/>
</dbReference>
<gene>
    <name evidence="8" type="ORF">SAMN05444351_3670</name>
</gene>
<evidence type="ECO:0000259" key="6">
    <source>
        <dbReference type="PROSITE" id="PS51898"/>
    </source>
</evidence>
<dbReference type="InterPro" id="IPR044068">
    <property type="entry name" value="CB"/>
</dbReference>
<dbReference type="InterPro" id="IPR010998">
    <property type="entry name" value="Integrase_recombinase_N"/>
</dbReference>
<dbReference type="PANTHER" id="PTHR30349:SF64">
    <property type="entry name" value="PROPHAGE INTEGRASE INTD-RELATED"/>
    <property type="match status" value="1"/>
</dbReference>
<dbReference type="Gene3D" id="1.10.150.130">
    <property type="match status" value="1"/>
</dbReference>
<dbReference type="PROSITE" id="PS51898">
    <property type="entry name" value="TYR_RECOMBINASE"/>
    <property type="match status" value="1"/>
</dbReference>
<proteinExistence type="inferred from homology"/>
<dbReference type="Gene3D" id="1.10.443.10">
    <property type="entry name" value="Intergrase catalytic core"/>
    <property type="match status" value="1"/>
</dbReference>
<comment type="similarity">
    <text evidence="1">Belongs to the 'phage' integrase family.</text>
</comment>
<feature type="domain" description="Tyr recombinase" evidence="6">
    <location>
        <begin position="160"/>
        <end position="362"/>
    </location>
</feature>
<dbReference type="Pfam" id="PF14659">
    <property type="entry name" value="Phage_int_SAM_3"/>
    <property type="match status" value="1"/>
</dbReference>
<evidence type="ECO:0000259" key="7">
    <source>
        <dbReference type="PROSITE" id="PS51900"/>
    </source>
</evidence>
<dbReference type="SUPFAM" id="SSF56349">
    <property type="entry name" value="DNA breaking-rejoining enzymes"/>
    <property type="match status" value="1"/>
</dbReference>
<evidence type="ECO:0000256" key="5">
    <source>
        <dbReference type="PROSITE-ProRule" id="PRU01248"/>
    </source>
</evidence>
<dbReference type="InterPro" id="IPR013762">
    <property type="entry name" value="Integrase-like_cat_sf"/>
</dbReference>
<dbReference type="InterPro" id="IPR011010">
    <property type="entry name" value="DNA_brk_join_enz"/>
</dbReference>
<dbReference type="Proteomes" id="UP000184471">
    <property type="component" value="Unassembled WGS sequence"/>
</dbReference>
<evidence type="ECO:0000256" key="2">
    <source>
        <dbReference type="ARBA" id="ARBA00022908"/>
    </source>
</evidence>
<evidence type="ECO:0000256" key="4">
    <source>
        <dbReference type="ARBA" id="ARBA00023172"/>
    </source>
</evidence>
<dbReference type="CDD" id="cd01189">
    <property type="entry name" value="INT_ICEBs1_C_like"/>
    <property type="match status" value="1"/>
</dbReference>
<keyword evidence="2" id="KW-0229">DNA integration</keyword>
<dbReference type="RefSeq" id="WP_073421688.1">
    <property type="nucleotide sequence ID" value="NZ_FQVX01000003.1"/>
</dbReference>
<evidence type="ECO:0000256" key="3">
    <source>
        <dbReference type="ARBA" id="ARBA00023125"/>
    </source>
</evidence>
<dbReference type="EMBL" id="FQVX01000003">
    <property type="protein sequence ID" value="SHG92427.1"/>
    <property type="molecule type" value="Genomic_DNA"/>
</dbReference>
<dbReference type="PANTHER" id="PTHR30349">
    <property type="entry name" value="PHAGE INTEGRASE-RELATED"/>
    <property type="match status" value="1"/>
</dbReference>
<dbReference type="OrthoDB" id="1822491at2"/>
<sequence>MASVAKRTDGQWRARYRDAAGREHARHFRRKVDAQRWLDGVTAAVASGTYVDPRAGRIAVGEWAGRWLEGQAQLKPTTRARYRGILDGHVLPRWADRPLTTLSHAEIQTWVAEQRAAGMAAATVRKHFRVLSLVLDLAVRDGRLARNPCTGVNLPRAEQARRRYLTHEQVHLLAAETARPRPGTRLPFRERAVMDSYRLVVLVLAYCGLRWGELAALKVDRVDMARRRLEVVESVVEVDGVLVWGVPKGYERRSVPVPAFLLEELRRHLEGRDPDELLFTGLRGGGVLRNRIFRRAGFDRAAEALGLEGLVPHELRHTAASLAVSSGANVKAVQRMLGHASAALTLDTYTDLFDDDLDAVAHRLDDAARHVRAGLAD</sequence>
<dbReference type="Pfam" id="PF00589">
    <property type="entry name" value="Phage_integrase"/>
    <property type="match status" value="1"/>
</dbReference>
<evidence type="ECO:0000313" key="8">
    <source>
        <dbReference type="EMBL" id="SHG92427.1"/>
    </source>
</evidence>
<protein>
    <submittedName>
        <fullName evidence="8">Site-specific recombinase XerD</fullName>
    </submittedName>
</protein>
<feature type="domain" description="Core-binding (CB)" evidence="7">
    <location>
        <begin position="58"/>
        <end position="139"/>
    </location>
</feature>
<dbReference type="AlphaFoldDB" id="A0A1M5NSI0"/>
<evidence type="ECO:0000313" key="9">
    <source>
        <dbReference type="Proteomes" id="UP000184471"/>
    </source>
</evidence>
<keyword evidence="9" id="KW-1185">Reference proteome</keyword>
<name>A0A1M5NSI0_9ACTN</name>
<dbReference type="GO" id="GO:0015074">
    <property type="term" value="P:DNA integration"/>
    <property type="evidence" value="ECO:0007669"/>
    <property type="project" value="UniProtKB-KW"/>
</dbReference>
<reference evidence="8 9" key="1">
    <citation type="submission" date="2016-11" db="EMBL/GenBank/DDBJ databases">
        <authorList>
            <person name="Jaros S."/>
            <person name="Januszkiewicz K."/>
            <person name="Wedrychowicz H."/>
        </authorList>
    </citation>
    <scope>NUCLEOTIDE SEQUENCE [LARGE SCALE GENOMIC DNA]</scope>
    <source>
        <strain evidence="8 9">DSM 45408</strain>
    </source>
</reference>
<evidence type="ECO:0000256" key="1">
    <source>
        <dbReference type="ARBA" id="ARBA00008857"/>
    </source>
</evidence>
<dbReference type="PROSITE" id="PS51900">
    <property type="entry name" value="CB"/>
    <property type="match status" value="1"/>
</dbReference>
<dbReference type="InterPro" id="IPR004107">
    <property type="entry name" value="Integrase_SAM-like_N"/>
</dbReference>
<keyword evidence="4" id="KW-0233">DNA recombination</keyword>